<dbReference type="EMBL" id="LXQA011282728">
    <property type="protein sequence ID" value="MCI91806.1"/>
    <property type="molecule type" value="Genomic_DNA"/>
</dbReference>
<organism evidence="1 2">
    <name type="scientific">Trifolium medium</name>
    <dbReference type="NCBI Taxonomy" id="97028"/>
    <lineage>
        <taxon>Eukaryota</taxon>
        <taxon>Viridiplantae</taxon>
        <taxon>Streptophyta</taxon>
        <taxon>Embryophyta</taxon>
        <taxon>Tracheophyta</taxon>
        <taxon>Spermatophyta</taxon>
        <taxon>Magnoliopsida</taxon>
        <taxon>eudicotyledons</taxon>
        <taxon>Gunneridae</taxon>
        <taxon>Pentapetalae</taxon>
        <taxon>rosids</taxon>
        <taxon>fabids</taxon>
        <taxon>Fabales</taxon>
        <taxon>Fabaceae</taxon>
        <taxon>Papilionoideae</taxon>
        <taxon>50 kb inversion clade</taxon>
        <taxon>NPAAA clade</taxon>
        <taxon>Hologalegina</taxon>
        <taxon>IRL clade</taxon>
        <taxon>Trifolieae</taxon>
        <taxon>Trifolium</taxon>
    </lineage>
</organism>
<name>A0A392VU79_9FABA</name>
<feature type="non-terminal residue" evidence="1">
    <location>
        <position position="1"/>
    </location>
</feature>
<dbReference type="Proteomes" id="UP000265520">
    <property type="component" value="Unassembled WGS sequence"/>
</dbReference>
<keyword evidence="2" id="KW-1185">Reference proteome</keyword>
<evidence type="ECO:0000313" key="2">
    <source>
        <dbReference type="Proteomes" id="UP000265520"/>
    </source>
</evidence>
<evidence type="ECO:0000313" key="1">
    <source>
        <dbReference type="EMBL" id="MCI91806.1"/>
    </source>
</evidence>
<comment type="caution">
    <text evidence="1">The sequence shown here is derived from an EMBL/GenBank/DDBJ whole genome shotgun (WGS) entry which is preliminary data.</text>
</comment>
<sequence>DEEEGVEVVEENEHEAEGVAAELKTLQLSMQSKEGYFK</sequence>
<accession>A0A392VU79</accession>
<dbReference type="AlphaFoldDB" id="A0A392VU79"/>
<proteinExistence type="predicted"/>
<protein>
    <submittedName>
        <fullName evidence="1">Uncharacterized protein</fullName>
    </submittedName>
</protein>
<reference evidence="1 2" key="1">
    <citation type="journal article" date="2018" name="Front. Plant Sci.">
        <title>Red Clover (Trifolium pratense) and Zigzag Clover (T. medium) - A Picture of Genomic Similarities and Differences.</title>
        <authorList>
            <person name="Dluhosova J."/>
            <person name="Istvanek J."/>
            <person name="Nedelnik J."/>
            <person name="Repkova J."/>
        </authorList>
    </citation>
    <scope>NUCLEOTIDE SEQUENCE [LARGE SCALE GENOMIC DNA]</scope>
    <source>
        <strain evidence="2">cv. 10/8</strain>
        <tissue evidence="1">Leaf</tissue>
    </source>
</reference>